<gene>
    <name evidence="1" type="ORF">HHL08_22095</name>
</gene>
<name>A0A7X9WZI9_9SPHN</name>
<protein>
    <submittedName>
        <fullName evidence="1">Uncharacterized protein</fullName>
    </submittedName>
</protein>
<sequence length="56" mass="6486">MATKAIWSADWIAKETIKPSDQQPGSYHDLLCTAYDTSDKEREMINDERIKIDIDK</sequence>
<accession>A0A7X9WZI9</accession>
<reference evidence="1 2" key="1">
    <citation type="submission" date="2020-04" db="EMBL/GenBank/DDBJ databases">
        <title>Sphingobium sp. AR-3-1 isolated from Arctic soil.</title>
        <authorList>
            <person name="Dahal R.H."/>
            <person name="Chaudhary D.K."/>
        </authorList>
    </citation>
    <scope>NUCLEOTIDE SEQUENCE [LARGE SCALE GENOMIC DNA]</scope>
    <source>
        <strain evidence="1 2">AR-3-1</strain>
    </source>
</reference>
<comment type="caution">
    <text evidence="1">The sequence shown here is derived from an EMBL/GenBank/DDBJ whole genome shotgun (WGS) entry which is preliminary data.</text>
</comment>
<dbReference type="EMBL" id="JABBFV010000026">
    <property type="protein sequence ID" value="NML12792.1"/>
    <property type="molecule type" value="Genomic_DNA"/>
</dbReference>
<keyword evidence="2" id="KW-1185">Reference proteome</keyword>
<dbReference type="Proteomes" id="UP000519023">
    <property type="component" value="Unassembled WGS sequence"/>
</dbReference>
<dbReference type="RefSeq" id="WP_169575126.1">
    <property type="nucleotide sequence ID" value="NZ_JABBFV010000026.1"/>
</dbReference>
<proteinExistence type="predicted"/>
<evidence type="ECO:0000313" key="2">
    <source>
        <dbReference type="Proteomes" id="UP000519023"/>
    </source>
</evidence>
<organism evidence="1 2">
    <name type="scientific">Sphingobium psychrophilum</name>
    <dbReference type="NCBI Taxonomy" id="2728834"/>
    <lineage>
        <taxon>Bacteria</taxon>
        <taxon>Pseudomonadati</taxon>
        <taxon>Pseudomonadota</taxon>
        <taxon>Alphaproteobacteria</taxon>
        <taxon>Sphingomonadales</taxon>
        <taxon>Sphingomonadaceae</taxon>
        <taxon>Sphingobium</taxon>
    </lineage>
</organism>
<evidence type="ECO:0000313" key="1">
    <source>
        <dbReference type="EMBL" id="NML12792.1"/>
    </source>
</evidence>
<dbReference type="AlphaFoldDB" id="A0A7X9WZI9"/>